<evidence type="ECO:0000313" key="9">
    <source>
        <dbReference type="EMBL" id="MFC6022856.1"/>
    </source>
</evidence>
<proteinExistence type="predicted"/>
<evidence type="ECO:0000256" key="6">
    <source>
        <dbReference type="ARBA" id="ARBA00023012"/>
    </source>
</evidence>
<feature type="region of interest" description="Disordered" evidence="7">
    <location>
        <begin position="272"/>
        <end position="301"/>
    </location>
</feature>
<dbReference type="PANTHER" id="PTHR44936:SF9">
    <property type="entry name" value="SENSOR PROTEIN CREC"/>
    <property type="match status" value="1"/>
</dbReference>
<keyword evidence="4" id="KW-0808">Transferase</keyword>
<accession>A0ABW1KM06</accession>
<dbReference type="RefSeq" id="WP_377432709.1">
    <property type="nucleotide sequence ID" value="NZ_JBHSPR010000069.1"/>
</dbReference>
<sequence length="301" mass="32173">MATVLIGLAGLVAGTLLRDVGAGVRTRAKPVPQPAVAFADPLLLRTLCHELRSPITALVSLTRALTDAPGQLSVTDREAIVLLAREQVLHLDGVWRQAVALARGTTPNPDDFRLPLHRILPAVLATVPADRIRVRVSAAAGEWSVAGQPIRQTLINLIDNALRHGPPNGRVQLRASVRAGRLVVVVADEGRSCAALHAALRRSAPPSGMSGLGLWVVRRLVGAQGGSVTAYRLRASGVAVRVVLPGDRPSPRARTWPRRAVGWPTWARRMGKSPVPAIRDRGGHRVQPHQGSTVRGQARRP</sequence>
<keyword evidence="3" id="KW-0597">Phosphoprotein</keyword>
<dbReference type="InterPro" id="IPR036890">
    <property type="entry name" value="HATPase_C_sf"/>
</dbReference>
<dbReference type="PANTHER" id="PTHR44936">
    <property type="entry name" value="SENSOR PROTEIN CREC"/>
    <property type="match status" value="1"/>
</dbReference>
<evidence type="ECO:0000256" key="4">
    <source>
        <dbReference type="ARBA" id="ARBA00022679"/>
    </source>
</evidence>
<comment type="caution">
    <text evidence="9">The sequence shown here is derived from an EMBL/GenBank/DDBJ whole genome shotgun (WGS) entry which is preliminary data.</text>
</comment>
<reference evidence="10" key="1">
    <citation type="journal article" date="2019" name="Int. J. Syst. Evol. Microbiol.">
        <title>The Global Catalogue of Microorganisms (GCM) 10K type strain sequencing project: providing services to taxonomists for standard genome sequencing and annotation.</title>
        <authorList>
            <consortium name="The Broad Institute Genomics Platform"/>
            <consortium name="The Broad Institute Genome Sequencing Center for Infectious Disease"/>
            <person name="Wu L."/>
            <person name="Ma J."/>
        </authorList>
    </citation>
    <scope>NUCLEOTIDE SEQUENCE [LARGE SCALE GENOMIC DNA]</scope>
    <source>
        <strain evidence="10">ZS-35-S2</strain>
    </source>
</reference>
<comment type="catalytic activity">
    <reaction evidence="1">
        <text>ATP + protein L-histidine = ADP + protein N-phospho-L-histidine.</text>
        <dbReference type="EC" id="2.7.13.3"/>
    </reaction>
</comment>
<name>A0ABW1KM06_9ACTN</name>
<dbReference type="CDD" id="cd00075">
    <property type="entry name" value="HATPase"/>
    <property type="match status" value="1"/>
</dbReference>
<evidence type="ECO:0000256" key="2">
    <source>
        <dbReference type="ARBA" id="ARBA00012438"/>
    </source>
</evidence>
<evidence type="ECO:0000256" key="3">
    <source>
        <dbReference type="ARBA" id="ARBA00022553"/>
    </source>
</evidence>
<dbReference type="SMART" id="SM00387">
    <property type="entry name" value="HATPase_c"/>
    <property type="match status" value="1"/>
</dbReference>
<dbReference type="InterPro" id="IPR050980">
    <property type="entry name" value="2C_sensor_his_kinase"/>
</dbReference>
<dbReference type="PROSITE" id="PS50109">
    <property type="entry name" value="HIS_KIN"/>
    <property type="match status" value="1"/>
</dbReference>
<organism evidence="9 10">
    <name type="scientific">Plantactinospora solaniradicis</name>
    <dbReference type="NCBI Taxonomy" id="1723736"/>
    <lineage>
        <taxon>Bacteria</taxon>
        <taxon>Bacillati</taxon>
        <taxon>Actinomycetota</taxon>
        <taxon>Actinomycetes</taxon>
        <taxon>Micromonosporales</taxon>
        <taxon>Micromonosporaceae</taxon>
        <taxon>Plantactinospora</taxon>
    </lineage>
</organism>
<dbReference type="SUPFAM" id="SSF55874">
    <property type="entry name" value="ATPase domain of HSP90 chaperone/DNA topoisomerase II/histidine kinase"/>
    <property type="match status" value="1"/>
</dbReference>
<gene>
    <name evidence="9" type="ORF">ACFP2T_42720</name>
</gene>
<evidence type="ECO:0000256" key="5">
    <source>
        <dbReference type="ARBA" id="ARBA00022777"/>
    </source>
</evidence>
<dbReference type="EMBL" id="JBHSPR010000069">
    <property type="protein sequence ID" value="MFC6022856.1"/>
    <property type="molecule type" value="Genomic_DNA"/>
</dbReference>
<dbReference type="Pfam" id="PF02518">
    <property type="entry name" value="HATPase_c"/>
    <property type="match status" value="1"/>
</dbReference>
<dbReference type="EC" id="2.7.13.3" evidence="2"/>
<keyword evidence="5 9" id="KW-0418">Kinase</keyword>
<dbReference type="InterPro" id="IPR005467">
    <property type="entry name" value="His_kinase_dom"/>
</dbReference>
<evidence type="ECO:0000256" key="7">
    <source>
        <dbReference type="SAM" id="MobiDB-lite"/>
    </source>
</evidence>
<evidence type="ECO:0000256" key="1">
    <source>
        <dbReference type="ARBA" id="ARBA00000085"/>
    </source>
</evidence>
<feature type="domain" description="Histidine kinase" evidence="8">
    <location>
        <begin position="46"/>
        <end position="248"/>
    </location>
</feature>
<keyword evidence="10" id="KW-1185">Reference proteome</keyword>
<keyword evidence="6" id="KW-0902">Two-component regulatory system</keyword>
<evidence type="ECO:0000259" key="8">
    <source>
        <dbReference type="PROSITE" id="PS50109"/>
    </source>
</evidence>
<dbReference type="GO" id="GO:0016301">
    <property type="term" value="F:kinase activity"/>
    <property type="evidence" value="ECO:0007669"/>
    <property type="project" value="UniProtKB-KW"/>
</dbReference>
<evidence type="ECO:0000313" key="10">
    <source>
        <dbReference type="Proteomes" id="UP001596203"/>
    </source>
</evidence>
<dbReference type="InterPro" id="IPR003594">
    <property type="entry name" value="HATPase_dom"/>
</dbReference>
<dbReference type="Proteomes" id="UP001596203">
    <property type="component" value="Unassembled WGS sequence"/>
</dbReference>
<dbReference type="Gene3D" id="3.30.565.10">
    <property type="entry name" value="Histidine kinase-like ATPase, C-terminal domain"/>
    <property type="match status" value="1"/>
</dbReference>
<protein>
    <recommendedName>
        <fullName evidence="2">histidine kinase</fullName>
        <ecNumber evidence="2">2.7.13.3</ecNumber>
    </recommendedName>
</protein>